<dbReference type="InterPro" id="IPR023210">
    <property type="entry name" value="NADP_OxRdtase_dom"/>
</dbReference>
<dbReference type="EMBL" id="JACHGW010000012">
    <property type="protein sequence ID" value="MBB6054016.1"/>
    <property type="molecule type" value="Genomic_DNA"/>
</dbReference>
<dbReference type="PANTHER" id="PTHR43364">
    <property type="entry name" value="NADH-SPECIFIC METHYLGLYOXAL REDUCTASE-RELATED"/>
    <property type="match status" value="1"/>
</dbReference>
<dbReference type="Proteomes" id="UP000520814">
    <property type="component" value="Unassembled WGS sequence"/>
</dbReference>
<dbReference type="FunFam" id="3.20.20.100:FF:000004">
    <property type="entry name" value="Oxidoreductase, aldo/keto reductase"/>
    <property type="match status" value="1"/>
</dbReference>
<name>A0A7W9WA68_ARMRO</name>
<dbReference type="SUPFAM" id="SSF51430">
    <property type="entry name" value="NAD(P)-linked oxidoreductase"/>
    <property type="match status" value="1"/>
</dbReference>
<evidence type="ECO:0000259" key="2">
    <source>
        <dbReference type="Pfam" id="PF00248"/>
    </source>
</evidence>
<keyword evidence="1" id="KW-0560">Oxidoreductase</keyword>
<accession>A0A7W9WA68</accession>
<dbReference type="RefSeq" id="WP_184204100.1">
    <property type="nucleotide sequence ID" value="NZ_JACHGW010000012.1"/>
</dbReference>
<reference evidence="3 4" key="1">
    <citation type="submission" date="2020-08" db="EMBL/GenBank/DDBJ databases">
        <title>Genomic Encyclopedia of Type Strains, Phase IV (KMG-IV): sequencing the most valuable type-strain genomes for metagenomic binning, comparative biology and taxonomic classification.</title>
        <authorList>
            <person name="Goeker M."/>
        </authorList>
    </citation>
    <scope>NUCLEOTIDE SEQUENCE [LARGE SCALE GENOMIC DNA]</scope>
    <source>
        <strain evidence="3 4">DSM 23562</strain>
    </source>
</reference>
<gene>
    <name evidence="3" type="ORF">HNQ39_005863</name>
</gene>
<dbReference type="GO" id="GO:0005829">
    <property type="term" value="C:cytosol"/>
    <property type="evidence" value="ECO:0007669"/>
    <property type="project" value="TreeGrafter"/>
</dbReference>
<feature type="domain" description="NADP-dependent oxidoreductase" evidence="2">
    <location>
        <begin position="15"/>
        <end position="316"/>
    </location>
</feature>
<evidence type="ECO:0000313" key="3">
    <source>
        <dbReference type="EMBL" id="MBB6054016.1"/>
    </source>
</evidence>
<dbReference type="Pfam" id="PF00248">
    <property type="entry name" value="Aldo_ket_red"/>
    <property type="match status" value="1"/>
</dbReference>
<dbReference type="AlphaFoldDB" id="A0A7W9WA68"/>
<evidence type="ECO:0000313" key="4">
    <source>
        <dbReference type="Proteomes" id="UP000520814"/>
    </source>
</evidence>
<dbReference type="InterPro" id="IPR036812">
    <property type="entry name" value="NAD(P)_OxRdtase_dom_sf"/>
</dbReference>
<keyword evidence="4" id="KW-1185">Reference proteome</keyword>
<protein>
    <submittedName>
        <fullName evidence="3">Aryl-alcohol dehydrogenase-like predicted oxidoreductase</fullName>
    </submittedName>
</protein>
<proteinExistence type="predicted"/>
<dbReference type="PANTHER" id="PTHR43364:SF5">
    <property type="entry name" value="REDUCTASE"/>
    <property type="match status" value="1"/>
</dbReference>
<evidence type="ECO:0000256" key="1">
    <source>
        <dbReference type="ARBA" id="ARBA00023002"/>
    </source>
</evidence>
<dbReference type="InterPro" id="IPR050523">
    <property type="entry name" value="AKR_Detox_Biosynth"/>
</dbReference>
<dbReference type="GO" id="GO:0016491">
    <property type="term" value="F:oxidoreductase activity"/>
    <property type="evidence" value="ECO:0007669"/>
    <property type="project" value="UniProtKB-KW"/>
</dbReference>
<sequence length="331" mass="37233">MQYTNLGRTGLKVSRLCFGTMNFGWHESEDEAVELMNQALELGINFWDTADIYSRGRTEEKIGRWFAQGSGRREKVVLGTKLYRDMEPWPNYGGLSALNIRRACEASLRRLKTDYIDLYQFHHIDRSAPWDEIWEAMERLVADGKVIYAGSSNFAGWHIAKANDVAHYRNFLGLVSEQSPYNLLERTVELEVIPACQDYGLAFLPWSPLAGGLLAGALQESDKRLEPGRREEQSMLLGHGAREQRIASNRSRLQQYESFCAELGEKPADVALAWLLAQPAVTAPVIGPRTLGQLDGSQRALEITMTPEILTRLDEIFPGPGGPAPEAYTWE</sequence>
<dbReference type="Gene3D" id="3.20.20.100">
    <property type="entry name" value="NADP-dependent oxidoreductase domain"/>
    <property type="match status" value="1"/>
</dbReference>
<organism evidence="3 4">
    <name type="scientific">Armatimonas rosea</name>
    <dbReference type="NCBI Taxonomy" id="685828"/>
    <lineage>
        <taxon>Bacteria</taxon>
        <taxon>Bacillati</taxon>
        <taxon>Armatimonadota</taxon>
        <taxon>Armatimonadia</taxon>
        <taxon>Armatimonadales</taxon>
        <taxon>Armatimonadaceae</taxon>
        <taxon>Armatimonas</taxon>
    </lineage>
</organism>
<comment type="caution">
    <text evidence="3">The sequence shown here is derived from an EMBL/GenBank/DDBJ whole genome shotgun (WGS) entry which is preliminary data.</text>
</comment>